<evidence type="ECO:0000256" key="7">
    <source>
        <dbReference type="ARBA" id="ARBA00022975"/>
    </source>
</evidence>
<dbReference type="RefSeq" id="WP_369018975.1">
    <property type="nucleotide sequence ID" value="NZ_CP121689.1"/>
</dbReference>
<evidence type="ECO:0000256" key="3">
    <source>
        <dbReference type="ARBA" id="ARBA00008008"/>
    </source>
</evidence>
<keyword evidence="8 9" id="KW-0560">Oxidoreductase</keyword>
<proteinExistence type="inferred from homology"/>
<dbReference type="PANTHER" id="PTHR48109:SF1">
    <property type="entry name" value="DIHYDROOROTATE DEHYDROGENASE (FUMARATE)"/>
    <property type="match status" value="1"/>
</dbReference>
<feature type="binding site" evidence="9">
    <location>
        <begin position="192"/>
        <end position="193"/>
    </location>
    <ligand>
        <name>substrate</name>
    </ligand>
</feature>
<dbReference type="NCBIfam" id="NF005574">
    <property type="entry name" value="PRK07259.1"/>
    <property type="match status" value="1"/>
</dbReference>
<dbReference type="EC" id="1.3.-.-" evidence="9"/>
<gene>
    <name evidence="9" type="primary">pyrD</name>
    <name evidence="11" type="ORF">QBE54_03530</name>
</gene>
<evidence type="ECO:0000256" key="4">
    <source>
        <dbReference type="ARBA" id="ARBA00022490"/>
    </source>
</evidence>
<dbReference type="CDD" id="cd04740">
    <property type="entry name" value="DHOD_1B_like"/>
    <property type="match status" value="1"/>
</dbReference>
<name>A0ABZ2YEV6_9BACT</name>
<feature type="binding site" evidence="9">
    <location>
        <position position="127"/>
    </location>
    <ligand>
        <name>FMN</name>
        <dbReference type="ChEBI" id="CHEBI:58210"/>
    </ligand>
</feature>
<evidence type="ECO:0000256" key="1">
    <source>
        <dbReference type="ARBA" id="ARBA00004496"/>
    </source>
</evidence>
<comment type="function">
    <text evidence="9">Catalyzes the conversion of dihydroorotate to orotate.</text>
</comment>
<keyword evidence="12" id="KW-1185">Reference proteome</keyword>
<feature type="binding site" evidence="9">
    <location>
        <position position="165"/>
    </location>
    <ligand>
        <name>FMN</name>
        <dbReference type="ChEBI" id="CHEBI:58210"/>
    </ligand>
</feature>
<dbReference type="SUPFAM" id="SSF51395">
    <property type="entry name" value="FMN-linked oxidoreductases"/>
    <property type="match status" value="1"/>
</dbReference>
<dbReference type="Proteomes" id="UP001461341">
    <property type="component" value="Chromosome"/>
</dbReference>
<organism evidence="11 12">
    <name type="scientific">Thermatribacter velox</name>
    <dbReference type="NCBI Taxonomy" id="3039681"/>
    <lineage>
        <taxon>Bacteria</taxon>
        <taxon>Pseudomonadati</taxon>
        <taxon>Atribacterota</taxon>
        <taxon>Atribacteria</taxon>
        <taxon>Atribacterales</taxon>
        <taxon>Thermatribacteraceae</taxon>
        <taxon>Thermatribacter</taxon>
    </lineage>
</organism>
<feature type="binding site" evidence="9">
    <location>
        <begin position="265"/>
        <end position="266"/>
    </location>
    <ligand>
        <name>FMN</name>
        <dbReference type="ChEBI" id="CHEBI:58210"/>
    </ligand>
</feature>
<dbReference type="GO" id="GO:0004589">
    <property type="term" value="F:dihydroorotate dehydrogenase (NAD+) activity"/>
    <property type="evidence" value="ECO:0007669"/>
    <property type="project" value="UniProtKB-EC"/>
</dbReference>
<feature type="binding site" evidence="9">
    <location>
        <position position="21"/>
    </location>
    <ligand>
        <name>FMN</name>
        <dbReference type="ChEBI" id="CHEBI:58210"/>
    </ligand>
</feature>
<dbReference type="InterPro" id="IPR050074">
    <property type="entry name" value="DHO_dehydrogenase"/>
</dbReference>
<dbReference type="InterPro" id="IPR049622">
    <property type="entry name" value="Dihydroorotate_DH_I"/>
</dbReference>
<keyword evidence="5 9" id="KW-0285">Flavoprotein</keyword>
<evidence type="ECO:0000313" key="11">
    <source>
        <dbReference type="EMBL" id="WZL76811.1"/>
    </source>
</evidence>
<comment type="subcellular location">
    <subcellularLocation>
        <location evidence="1 9">Cytoplasm</location>
    </subcellularLocation>
</comment>
<dbReference type="Gene3D" id="3.20.20.70">
    <property type="entry name" value="Aldolase class I"/>
    <property type="match status" value="1"/>
</dbReference>
<sequence>MVDLSVRVGDLRLKNPVVLASGTCGYGRELAKFINLKMVGAITVKGLSMEPWQGNPPPRIHEVYAGILNSIGLENKGLESFLREDLPFFETIETPLFVNIWGKNVKEYVLLARNLDAVERVTAIELNLSCPNVEKGGVSFALQEKVFEELVGRVRHSFTRKIIVKLGPQIFDLEKAIQILEREGIDFVSATNSFPGLAVNVDEQRFVFSRKVAGFSGPAIKPLALKLVYDIVSVTRLPVIGMGGIVCWRDALEFLLIGARAIGLGTVNLIYPDAAQRILKGIEEYLDQKGISSLEAIIGKVR</sequence>
<comment type="cofactor">
    <cofactor evidence="9">
        <name>FMN</name>
        <dbReference type="ChEBI" id="CHEBI:58210"/>
    </cofactor>
    <text evidence="9">Binds 1 FMN per subunit.</text>
</comment>
<feature type="binding site" evidence="9">
    <location>
        <position position="217"/>
    </location>
    <ligand>
        <name>FMN</name>
        <dbReference type="ChEBI" id="CHEBI:58210"/>
    </ligand>
</feature>
<feature type="binding site" evidence="9">
    <location>
        <position position="127"/>
    </location>
    <ligand>
        <name>substrate</name>
    </ligand>
</feature>
<dbReference type="InterPro" id="IPR013785">
    <property type="entry name" value="Aldolase_TIM"/>
</dbReference>
<feature type="binding site" evidence="9">
    <location>
        <position position="99"/>
    </location>
    <ligand>
        <name>FMN</name>
        <dbReference type="ChEBI" id="CHEBI:58210"/>
    </ligand>
</feature>
<dbReference type="InterPro" id="IPR033888">
    <property type="entry name" value="DHOD_1B"/>
</dbReference>
<feature type="binding site" evidence="9">
    <location>
        <begin position="69"/>
        <end position="73"/>
    </location>
    <ligand>
        <name>substrate</name>
    </ligand>
</feature>
<comment type="catalytic activity">
    <reaction evidence="9">
        <text>(S)-dihydroorotate + A = orotate + AH2</text>
        <dbReference type="Rhea" id="RHEA:18073"/>
        <dbReference type="ChEBI" id="CHEBI:13193"/>
        <dbReference type="ChEBI" id="CHEBI:17499"/>
        <dbReference type="ChEBI" id="CHEBI:30839"/>
        <dbReference type="ChEBI" id="CHEBI:30864"/>
    </reaction>
</comment>
<feature type="active site" description="Nucleophile" evidence="9">
    <location>
        <position position="130"/>
    </location>
</feature>
<evidence type="ECO:0000256" key="8">
    <source>
        <dbReference type="ARBA" id="ARBA00023002"/>
    </source>
</evidence>
<reference evidence="11 12" key="1">
    <citation type="submission" date="2023-03" db="EMBL/GenBank/DDBJ databases">
        <title>Novel Species.</title>
        <authorList>
            <person name="Ma S."/>
        </authorList>
    </citation>
    <scope>NUCLEOTIDE SEQUENCE [LARGE SCALE GENOMIC DNA]</scope>
    <source>
        <strain evidence="11 12">B11</strain>
    </source>
</reference>
<accession>A0ABZ2YEV6</accession>
<evidence type="ECO:0000259" key="10">
    <source>
        <dbReference type="Pfam" id="PF01180"/>
    </source>
</evidence>
<evidence type="ECO:0000256" key="9">
    <source>
        <dbReference type="HAMAP-Rule" id="MF_00224"/>
    </source>
</evidence>
<feature type="binding site" evidence="9">
    <location>
        <begin position="243"/>
        <end position="244"/>
    </location>
    <ligand>
        <name>FMN</name>
        <dbReference type="ChEBI" id="CHEBI:58210"/>
    </ligand>
</feature>
<dbReference type="NCBIfam" id="TIGR01037">
    <property type="entry name" value="pyrD_sub1_fam"/>
    <property type="match status" value="1"/>
</dbReference>
<feature type="binding site" evidence="9">
    <location>
        <position position="45"/>
    </location>
    <ligand>
        <name>substrate</name>
    </ligand>
</feature>
<keyword evidence="6 9" id="KW-0288">FMN</keyword>
<dbReference type="EMBL" id="CP121689">
    <property type="protein sequence ID" value="WZL76811.1"/>
    <property type="molecule type" value="Genomic_DNA"/>
</dbReference>
<feature type="binding site" evidence="9">
    <location>
        <begin position="45"/>
        <end position="46"/>
    </location>
    <ligand>
        <name>FMN</name>
        <dbReference type="ChEBI" id="CHEBI:58210"/>
    </ligand>
</feature>
<feature type="domain" description="Dihydroorotate dehydrogenase catalytic" evidence="10">
    <location>
        <begin position="4"/>
        <end position="286"/>
    </location>
</feature>
<dbReference type="PIRSF" id="PIRSF000164">
    <property type="entry name" value="DHO_oxidase"/>
    <property type="match status" value="1"/>
</dbReference>
<dbReference type="InterPro" id="IPR005720">
    <property type="entry name" value="Dihydroorotate_DH_cat"/>
</dbReference>
<dbReference type="Pfam" id="PF01180">
    <property type="entry name" value="DHO_dh"/>
    <property type="match status" value="1"/>
</dbReference>
<dbReference type="InterPro" id="IPR024920">
    <property type="entry name" value="Dihydroorotate_DH_1"/>
</dbReference>
<dbReference type="PANTHER" id="PTHR48109">
    <property type="entry name" value="DIHYDROOROTATE DEHYDROGENASE (QUINONE), MITOCHONDRIAL-RELATED"/>
    <property type="match status" value="1"/>
</dbReference>
<dbReference type="HAMAP" id="MF_00224">
    <property type="entry name" value="DHO_dh_type1"/>
    <property type="match status" value="1"/>
</dbReference>
<keyword evidence="7 9" id="KW-0665">Pyrimidine biosynthesis</keyword>
<protein>
    <recommendedName>
        <fullName evidence="9">Dihydroorotate dehydrogenase</fullName>
        <shortName evidence="9">DHOD</shortName>
        <shortName evidence="9">DHODase</shortName>
        <shortName evidence="9">DHOdehase</shortName>
        <ecNumber evidence="9">1.3.-.-</ecNumber>
    </recommendedName>
</protein>
<comment type="pathway">
    <text evidence="2 9">Pyrimidine metabolism; UMP biosynthesis via de novo pathway.</text>
</comment>
<evidence type="ECO:0000256" key="2">
    <source>
        <dbReference type="ARBA" id="ARBA00004725"/>
    </source>
</evidence>
<evidence type="ECO:0000256" key="6">
    <source>
        <dbReference type="ARBA" id="ARBA00022643"/>
    </source>
</evidence>
<dbReference type="InterPro" id="IPR012135">
    <property type="entry name" value="Dihydroorotate_DH_1_2"/>
</dbReference>
<keyword evidence="4 9" id="KW-0963">Cytoplasm</keyword>
<evidence type="ECO:0000256" key="5">
    <source>
        <dbReference type="ARBA" id="ARBA00022630"/>
    </source>
</evidence>
<comment type="caution">
    <text evidence="9">Lacks conserved residue(s) required for the propagation of feature annotation.</text>
</comment>
<evidence type="ECO:0000313" key="12">
    <source>
        <dbReference type="Proteomes" id="UP001461341"/>
    </source>
</evidence>
<comment type="similarity">
    <text evidence="3 9">Belongs to the dihydroorotate dehydrogenase family. Type 1 subfamily.</text>
</comment>